<evidence type="ECO:0000313" key="1">
    <source>
        <dbReference type="EMBL" id="CDS37751.1"/>
    </source>
</evidence>
<dbReference type="AlphaFoldDB" id="A0A068Y6E1"/>
<gene>
    <name evidence="1" type="ORF">EmuJ_000502500</name>
</gene>
<protein>
    <submittedName>
        <fullName evidence="1">Uncharacterized protein</fullName>
    </submittedName>
</protein>
<reference evidence="1" key="2">
    <citation type="submission" date="2015-11" db="EMBL/GenBank/DDBJ databases">
        <authorList>
            <person name="Zhang Y."/>
            <person name="Guo Z."/>
        </authorList>
    </citation>
    <scope>NUCLEOTIDE SEQUENCE</scope>
</reference>
<proteinExistence type="predicted"/>
<dbReference type="Proteomes" id="UP000017246">
    <property type="component" value="Unassembled WGS sequence"/>
</dbReference>
<reference evidence="1" key="1">
    <citation type="journal article" date="2013" name="Nature">
        <title>The genomes of four tapeworm species reveal adaptations to parasitism.</title>
        <authorList>
            <person name="Tsai I.J."/>
            <person name="Zarowiecki M."/>
            <person name="Holroyd N."/>
            <person name="Garciarrubio A."/>
            <person name="Sanchez-Flores A."/>
            <person name="Brooks K.L."/>
            <person name="Tracey A."/>
            <person name="Bobes R.J."/>
            <person name="Fragoso G."/>
            <person name="Sciutto E."/>
            <person name="Aslett M."/>
            <person name="Beasley H."/>
            <person name="Bennett H.M."/>
            <person name="Cai J."/>
            <person name="Camicia F."/>
            <person name="Clark R."/>
            <person name="Cucher M."/>
            <person name="De Silva N."/>
            <person name="Day T.A."/>
            <person name="Deplazes P."/>
            <person name="Estrada K."/>
            <person name="Fernandez C."/>
            <person name="Holland P.W."/>
            <person name="Hou J."/>
            <person name="Hu S."/>
            <person name="Huckvale T."/>
            <person name="Hung S.S."/>
            <person name="Kamenetzky L."/>
            <person name="Keane J.A."/>
            <person name="Kiss F."/>
            <person name="Koziol U."/>
            <person name="Lambert O."/>
            <person name="Liu K."/>
            <person name="Luo X."/>
            <person name="Luo Y."/>
            <person name="Macchiaroli N."/>
            <person name="Nichol S."/>
            <person name="Paps J."/>
            <person name="Parkinson J."/>
            <person name="Pouchkina-Stantcheva N."/>
            <person name="Riddiford N."/>
            <person name="Rosenzvit M."/>
            <person name="Salinas G."/>
            <person name="Wasmuth J.D."/>
            <person name="Zamanian M."/>
            <person name="Zheng Y."/>
            <person name="Cai X."/>
            <person name="Soberon X."/>
            <person name="Olson P.D."/>
            <person name="Laclette J.P."/>
            <person name="Brehm K."/>
            <person name="Berriman M."/>
            <person name="Garciarrubio A."/>
            <person name="Bobes R.J."/>
            <person name="Fragoso G."/>
            <person name="Sanchez-Flores A."/>
            <person name="Estrada K."/>
            <person name="Cevallos M.A."/>
            <person name="Morett E."/>
            <person name="Gonzalez V."/>
            <person name="Portillo T."/>
            <person name="Ochoa-Leyva A."/>
            <person name="Jose M.V."/>
            <person name="Sciutto E."/>
            <person name="Landa A."/>
            <person name="Jimenez L."/>
            <person name="Valdes V."/>
            <person name="Carrero J.C."/>
            <person name="Larralde C."/>
            <person name="Morales-Montor J."/>
            <person name="Limon-Lason J."/>
            <person name="Soberon X."/>
            <person name="Laclette J.P."/>
        </authorList>
    </citation>
    <scope>NUCLEOTIDE SEQUENCE [LARGE SCALE GENOMIC DNA]</scope>
</reference>
<sequence length="183" mass="20633">MERRRKVDSWLHYQLHFSPTPRRSTSRQRLTLHIAHATADCWIKLEELPEHLLRVAPASSAVSMKQCQLQALADRCQLSNDGCRESLNAVEAEYIFVVMLRLYAGVGDIHTESILTSEPEKGKRLCYCRMVLEAQFGHKHVHHVCSVQTIEVMSVGGWVVIVGDLARILLSVKSAVSAVEDTE</sequence>
<keyword evidence="2" id="KW-1185">Reference proteome</keyword>
<dbReference type="EMBL" id="LN902843">
    <property type="protein sequence ID" value="CDS37751.1"/>
    <property type="molecule type" value="Genomic_DNA"/>
</dbReference>
<organism evidence="1 2">
    <name type="scientific">Echinococcus multilocularis</name>
    <name type="common">Fox tapeworm</name>
    <dbReference type="NCBI Taxonomy" id="6211"/>
    <lineage>
        <taxon>Eukaryota</taxon>
        <taxon>Metazoa</taxon>
        <taxon>Spiralia</taxon>
        <taxon>Lophotrochozoa</taxon>
        <taxon>Platyhelminthes</taxon>
        <taxon>Cestoda</taxon>
        <taxon>Eucestoda</taxon>
        <taxon>Cyclophyllidea</taxon>
        <taxon>Taeniidae</taxon>
        <taxon>Echinococcus</taxon>
    </lineage>
</organism>
<name>A0A068Y6E1_ECHMU</name>
<evidence type="ECO:0000313" key="2">
    <source>
        <dbReference type="Proteomes" id="UP000017246"/>
    </source>
</evidence>
<accession>A0A068Y6E1</accession>